<reference evidence="3" key="1">
    <citation type="submission" date="2018-05" db="EMBL/GenBank/DDBJ databases">
        <title>Draft genome sequence of Stemphylium lycopersici strain CIDEFI 213.</title>
        <authorList>
            <person name="Medina R."/>
            <person name="Franco M.E.E."/>
            <person name="Lucentini C.G."/>
            <person name="Saparrat M.C.N."/>
            <person name="Balatti P.A."/>
        </authorList>
    </citation>
    <scope>NUCLEOTIDE SEQUENCE [LARGE SCALE GENOMIC DNA]</scope>
    <source>
        <strain evidence="3">CIDEFI 213</strain>
    </source>
</reference>
<evidence type="ECO:0000259" key="1">
    <source>
        <dbReference type="Pfam" id="PF24809"/>
    </source>
</evidence>
<accession>A0A364NH53</accession>
<dbReference type="GO" id="GO:0051213">
    <property type="term" value="F:dioxygenase activity"/>
    <property type="evidence" value="ECO:0007669"/>
    <property type="project" value="UniProtKB-KW"/>
</dbReference>
<sequence>MITDKAARAAQILILLRTKSIRGLFSELYAQVFLFYRDAMEWYMKSKAARFIDSFNEKMKGRYEKAAARMEVIIQEMYRTRELGHHAMDVVHWTEQQRRAIVSIQRRQTKDKDELACAGRKAEQLCLSHHRRAWIEAWNARQTQGYKPRDALSLYERPMAQAPSSLIIRATAKELAVGTQEYIVGDEGHSLFNDGKFWLPHVDVAAKLSHWIGNEKGPSTLWITSLEVSQVEVAGSRAAALNALVAAWTAELPVISHFCKRPRYATLAQGREEKVGLIGLVYSLIAQLLQFEFEDDLFEIPREQIESLDGSDESWRDALSILSTLLKATPHLGTCIIDGLNDLTFLEGSEWCSEFLGMLFMHQKSSPSIFRILLTTAGRSRVLQDHVQDADRFFTQTETEETIRDGRWYKIPES</sequence>
<dbReference type="Pfam" id="PF24809">
    <property type="entry name" value="DUF7708"/>
    <property type="match status" value="1"/>
</dbReference>
<evidence type="ECO:0000313" key="3">
    <source>
        <dbReference type="Proteomes" id="UP000249619"/>
    </source>
</evidence>
<feature type="domain" description="DUF7708" evidence="1">
    <location>
        <begin position="2"/>
        <end position="87"/>
    </location>
</feature>
<dbReference type="InterPro" id="IPR056125">
    <property type="entry name" value="DUF7708"/>
</dbReference>
<keyword evidence="2" id="KW-0560">Oxidoreductase</keyword>
<dbReference type="EMBL" id="QGDH01000002">
    <property type="protein sequence ID" value="RAR16576.1"/>
    <property type="molecule type" value="Genomic_DNA"/>
</dbReference>
<protein>
    <submittedName>
        <fullName evidence="2">Phytanoyl-CoA dioxygenase family protein</fullName>
    </submittedName>
</protein>
<proteinExistence type="predicted"/>
<gene>
    <name evidence="2" type="ORF">DDE83_000144</name>
</gene>
<keyword evidence="3" id="KW-1185">Reference proteome</keyword>
<dbReference type="Proteomes" id="UP000249619">
    <property type="component" value="Unassembled WGS sequence"/>
</dbReference>
<organism evidence="2 3">
    <name type="scientific">Stemphylium lycopersici</name>
    <name type="common">Tomato gray leaf spot disease fungus</name>
    <name type="synonym">Thyrospora lycopersici</name>
    <dbReference type="NCBI Taxonomy" id="183478"/>
    <lineage>
        <taxon>Eukaryota</taxon>
        <taxon>Fungi</taxon>
        <taxon>Dikarya</taxon>
        <taxon>Ascomycota</taxon>
        <taxon>Pezizomycotina</taxon>
        <taxon>Dothideomycetes</taxon>
        <taxon>Pleosporomycetidae</taxon>
        <taxon>Pleosporales</taxon>
        <taxon>Pleosporineae</taxon>
        <taxon>Pleosporaceae</taxon>
        <taxon>Stemphylium</taxon>
    </lineage>
</organism>
<keyword evidence="2" id="KW-0223">Dioxygenase</keyword>
<comment type="caution">
    <text evidence="2">The sequence shown here is derived from an EMBL/GenBank/DDBJ whole genome shotgun (WGS) entry which is preliminary data.</text>
</comment>
<dbReference type="STRING" id="183478.A0A364NH53"/>
<evidence type="ECO:0000313" key="2">
    <source>
        <dbReference type="EMBL" id="RAR16576.1"/>
    </source>
</evidence>
<name>A0A364NH53_STELY</name>
<dbReference type="AlphaFoldDB" id="A0A364NH53"/>